<dbReference type="InterPro" id="IPR027417">
    <property type="entry name" value="P-loop_NTPase"/>
</dbReference>
<dbReference type="EMBL" id="JACIGI010000008">
    <property type="protein sequence ID" value="MBB4285549.1"/>
    <property type="molecule type" value="Genomic_DNA"/>
</dbReference>
<gene>
    <name evidence="3" type="ORF">GGD88_001268</name>
</gene>
<evidence type="ECO:0000256" key="1">
    <source>
        <dbReference type="ARBA" id="ARBA00022679"/>
    </source>
</evidence>
<evidence type="ECO:0000313" key="4">
    <source>
        <dbReference type="Proteomes" id="UP000555728"/>
    </source>
</evidence>
<reference evidence="3 4" key="1">
    <citation type="submission" date="2020-08" db="EMBL/GenBank/DDBJ databases">
        <title>Genome sequencing of Purple Non-Sulfur Bacteria from various extreme environments.</title>
        <authorList>
            <person name="Mayer M."/>
        </authorList>
    </citation>
    <scope>NUCLEOTIDE SEQUENCE [LARGE SCALE GENOMIC DNA]</scope>
    <source>
        <strain evidence="3 4">JA135</strain>
    </source>
</reference>
<dbReference type="InterPro" id="IPR019734">
    <property type="entry name" value="TPR_rpt"/>
</dbReference>
<dbReference type="SMART" id="SM00028">
    <property type="entry name" value="TPR"/>
    <property type="match status" value="7"/>
</dbReference>
<dbReference type="Pfam" id="PF13428">
    <property type="entry name" value="TPR_14"/>
    <property type="match status" value="1"/>
</dbReference>
<feature type="repeat" description="TPR" evidence="2">
    <location>
        <begin position="133"/>
        <end position="166"/>
    </location>
</feature>
<proteinExistence type="predicted"/>
<keyword evidence="2" id="KW-0802">TPR repeat</keyword>
<organism evidence="3 4">
    <name type="scientific">Roseospira goensis</name>
    <dbReference type="NCBI Taxonomy" id="391922"/>
    <lineage>
        <taxon>Bacteria</taxon>
        <taxon>Pseudomonadati</taxon>
        <taxon>Pseudomonadota</taxon>
        <taxon>Alphaproteobacteria</taxon>
        <taxon>Rhodospirillales</taxon>
        <taxon>Rhodospirillaceae</taxon>
        <taxon>Roseospira</taxon>
    </lineage>
</organism>
<comment type="caution">
    <text evidence="3">The sequence shown here is derived from an EMBL/GenBank/DDBJ whole genome shotgun (WGS) entry which is preliminary data.</text>
</comment>
<dbReference type="PANTHER" id="PTHR12788:SF10">
    <property type="entry name" value="PROTEIN-TYROSINE SULFOTRANSFERASE"/>
    <property type="match status" value="1"/>
</dbReference>
<dbReference type="SUPFAM" id="SSF48452">
    <property type="entry name" value="TPR-like"/>
    <property type="match status" value="2"/>
</dbReference>
<dbReference type="PROSITE" id="PS50005">
    <property type="entry name" value="TPR"/>
    <property type="match status" value="4"/>
</dbReference>
<dbReference type="Gene3D" id="3.40.50.300">
    <property type="entry name" value="P-loop containing nucleotide triphosphate hydrolases"/>
    <property type="match status" value="1"/>
</dbReference>
<dbReference type="GO" id="GO:0008476">
    <property type="term" value="F:protein-tyrosine sulfotransferase activity"/>
    <property type="evidence" value="ECO:0007669"/>
    <property type="project" value="InterPro"/>
</dbReference>
<evidence type="ECO:0000256" key="2">
    <source>
        <dbReference type="PROSITE-ProRule" id="PRU00339"/>
    </source>
</evidence>
<dbReference type="Gene3D" id="1.25.40.10">
    <property type="entry name" value="Tetratricopeptide repeat domain"/>
    <property type="match status" value="3"/>
</dbReference>
<dbReference type="Pfam" id="PF13469">
    <property type="entry name" value="Sulfotransfer_3"/>
    <property type="match status" value="1"/>
</dbReference>
<keyword evidence="1" id="KW-0808">Transferase</keyword>
<keyword evidence="4" id="KW-1185">Reference proteome</keyword>
<dbReference type="SUPFAM" id="SSF52540">
    <property type="entry name" value="P-loop containing nucleoside triphosphate hydrolases"/>
    <property type="match status" value="1"/>
</dbReference>
<protein>
    <submittedName>
        <fullName evidence="3">Tetratricopeptide (TPR) repeat protein</fullName>
    </submittedName>
</protein>
<dbReference type="Proteomes" id="UP000555728">
    <property type="component" value="Unassembled WGS sequence"/>
</dbReference>
<dbReference type="AlphaFoldDB" id="A0A7W6RZN0"/>
<dbReference type="PANTHER" id="PTHR12788">
    <property type="entry name" value="PROTEIN-TYROSINE SULFOTRANSFERASE 2"/>
    <property type="match status" value="1"/>
</dbReference>
<feature type="repeat" description="TPR" evidence="2">
    <location>
        <begin position="167"/>
        <end position="200"/>
    </location>
</feature>
<dbReference type="InterPro" id="IPR011990">
    <property type="entry name" value="TPR-like_helical_dom_sf"/>
</dbReference>
<dbReference type="InterPro" id="IPR026634">
    <property type="entry name" value="TPST-like"/>
</dbReference>
<sequence>MLTLSPADAKALHNLGLLIVREGSVTAGLACLRRALCLHPGAELFRRSWCEGLLASGQPDAALAAVATARARGLDGPAWQDLEQRARDAAGRYQGQAIPADRLATLRRLLEEGRCRAVVAAAQEVTARWPADPRGWTLLGAGLRTQGKAEAAATAFRAAVALEPAAAVGYANLGAVLRDVPQLHQALSSLDRALRIAPHEVQAWLNKGICLTALDDATAAVAALRVVLIQCPAWADAWMHYGVALGMLGRPRAAENAFRRALHAAPEADAPRRNLTVLLRAEGRSVEAAAVDRHTLCRRPSAAAAWVSLGITAADAGRLDAAEVAWRRAVRLDPEDAEAWYRLSTLSGGLADDWAAGAILDRLTEEAGRTSHDRMLAHFALARRLDSLDQPEEAIGHLKSAHRIRATMRGHPYDRAAAEARLDHLRRTVTRAFVAALAPSGDPSQTPILIVGMPRSGTTLVEQILASHSWVFGAGELPALGRLARHPVIAGVLDAAAQGAGPEGRSRINWAARSYLDTLKTVSGGSARVTDKMPHNYEHLWLAALLIPNATIINCVRDPVDTCLSCFFQPFGFGHAYADDLADLGHQYRLYQDYMRLWTRVLPIPIHTVVYEDLVREPEVQIPALLDACGLPFEPGCLSFHTTDRPIRTASMSQVRRRVYTSSVAKWHRYEAHLGPLLRALEAPAHGPGI</sequence>
<accession>A0A7W6RZN0</accession>
<feature type="repeat" description="TPR" evidence="2">
    <location>
        <begin position="303"/>
        <end position="336"/>
    </location>
</feature>
<feature type="repeat" description="TPR" evidence="2">
    <location>
        <begin position="235"/>
        <end position="268"/>
    </location>
</feature>
<evidence type="ECO:0000313" key="3">
    <source>
        <dbReference type="EMBL" id="MBB4285549.1"/>
    </source>
</evidence>
<name>A0A7W6RZN0_9PROT</name>
<dbReference type="Pfam" id="PF13432">
    <property type="entry name" value="TPR_16"/>
    <property type="match status" value="2"/>
</dbReference>